<comment type="caution">
    <text evidence="2">The sequence shown here is derived from an EMBL/GenBank/DDBJ whole genome shotgun (WGS) entry which is preliminary data.</text>
</comment>
<dbReference type="Pfam" id="PF00561">
    <property type="entry name" value="Abhydrolase_1"/>
    <property type="match status" value="1"/>
</dbReference>
<accession>A0A254TET4</accession>
<dbReference type="Proteomes" id="UP000197535">
    <property type="component" value="Unassembled WGS sequence"/>
</dbReference>
<feature type="domain" description="AB hydrolase-1" evidence="1">
    <location>
        <begin position="103"/>
        <end position="175"/>
    </location>
</feature>
<dbReference type="RefSeq" id="WP_088708018.1">
    <property type="nucleotide sequence ID" value="NZ_LSTO01000001.1"/>
</dbReference>
<dbReference type="AlphaFoldDB" id="A0A254TET4"/>
<evidence type="ECO:0000313" key="3">
    <source>
        <dbReference type="Proteomes" id="UP000197535"/>
    </source>
</evidence>
<dbReference type="InterPro" id="IPR029058">
    <property type="entry name" value="AB_hydrolase_fold"/>
</dbReference>
<sequence>MDLHSFGHEMKRLRRGLAARLALMSPRFHHLLPTGTSFKRIDFRWDEHGEHLMVFLPGIGDVAEDFIRRGFIERVRHHGVASGSVVLDAHYGYYASRSLHALLRRDVLDAADKEGYQKVWMTGISLGGFGAASFAAMHPDRVAGLLLLAPYLGNESLIREIRQAGGARHWEPGRITEDDYPRRLWAWLKHAYAAGGTDMPIYLGYGTHDRFAPAHRLLEELLPPANVCALPGGHDWRTWERLWRHFMQRKDVMGR</sequence>
<gene>
    <name evidence="2" type="ORF">AYR66_18475</name>
</gene>
<organism evidence="2 3">
    <name type="scientific">Noviherbaspirillum denitrificans</name>
    <dbReference type="NCBI Taxonomy" id="1968433"/>
    <lineage>
        <taxon>Bacteria</taxon>
        <taxon>Pseudomonadati</taxon>
        <taxon>Pseudomonadota</taxon>
        <taxon>Betaproteobacteria</taxon>
        <taxon>Burkholderiales</taxon>
        <taxon>Oxalobacteraceae</taxon>
        <taxon>Noviherbaspirillum</taxon>
    </lineage>
</organism>
<dbReference type="EMBL" id="LSTO01000001">
    <property type="protein sequence ID" value="OWW21166.1"/>
    <property type="molecule type" value="Genomic_DNA"/>
</dbReference>
<proteinExistence type="predicted"/>
<dbReference type="SUPFAM" id="SSF53474">
    <property type="entry name" value="alpha/beta-Hydrolases"/>
    <property type="match status" value="1"/>
</dbReference>
<dbReference type="InterPro" id="IPR000073">
    <property type="entry name" value="AB_hydrolase_1"/>
</dbReference>
<evidence type="ECO:0000259" key="1">
    <source>
        <dbReference type="Pfam" id="PF00561"/>
    </source>
</evidence>
<dbReference type="OrthoDB" id="5431193at2"/>
<name>A0A254TET4_9BURK</name>
<keyword evidence="3" id="KW-1185">Reference proteome</keyword>
<reference evidence="2 3" key="1">
    <citation type="submission" date="2016-02" db="EMBL/GenBank/DDBJ databases">
        <authorList>
            <person name="Wen L."/>
            <person name="He K."/>
            <person name="Yang H."/>
        </authorList>
    </citation>
    <scope>NUCLEOTIDE SEQUENCE [LARGE SCALE GENOMIC DNA]</scope>
    <source>
        <strain evidence="2 3">TSA40</strain>
    </source>
</reference>
<protein>
    <recommendedName>
        <fullName evidence="1">AB hydrolase-1 domain-containing protein</fullName>
    </recommendedName>
</protein>
<evidence type="ECO:0000313" key="2">
    <source>
        <dbReference type="EMBL" id="OWW21166.1"/>
    </source>
</evidence>
<dbReference type="Gene3D" id="3.40.50.1820">
    <property type="entry name" value="alpha/beta hydrolase"/>
    <property type="match status" value="1"/>
</dbReference>